<feature type="transmembrane region" description="Helical" evidence="2">
    <location>
        <begin position="326"/>
        <end position="349"/>
    </location>
</feature>
<dbReference type="RefSeq" id="WP_273596993.1">
    <property type="nucleotide sequence ID" value="NZ_JAQQXS010000009.1"/>
</dbReference>
<dbReference type="SUPFAM" id="SSF52091">
    <property type="entry name" value="SpoIIaa-like"/>
    <property type="match status" value="1"/>
</dbReference>
<dbReference type="Pfam" id="PF02405">
    <property type="entry name" value="MlaE"/>
    <property type="match status" value="1"/>
</dbReference>
<reference evidence="4 5" key="1">
    <citation type="submission" date="2022-10" db="EMBL/GenBank/DDBJ databases">
        <title>paucibacter sp. hw8 Genome sequencing.</title>
        <authorList>
            <person name="Park S."/>
        </authorList>
    </citation>
    <scope>NUCLEOTIDE SEQUENCE [LARGE SCALE GENOMIC DNA]</scope>
    <source>
        <strain evidence="5">hw8</strain>
    </source>
</reference>
<keyword evidence="2" id="KW-1133">Transmembrane helix</keyword>
<keyword evidence="5" id="KW-1185">Reference proteome</keyword>
<feature type="transmembrane region" description="Helical" evidence="2">
    <location>
        <begin position="276"/>
        <end position="306"/>
    </location>
</feature>
<gene>
    <name evidence="4" type="ORF">PRZ01_11850</name>
</gene>
<dbReference type="Proteomes" id="UP001219862">
    <property type="component" value="Unassembled WGS sequence"/>
</dbReference>
<evidence type="ECO:0000256" key="2">
    <source>
        <dbReference type="SAM" id="Phobius"/>
    </source>
</evidence>
<evidence type="ECO:0000313" key="4">
    <source>
        <dbReference type="EMBL" id="MDC8785884.1"/>
    </source>
</evidence>
<keyword evidence="2" id="KW-0812">Transmembrane</keyword>
<feature type="transmembrane region" description="Helical" evidence="2">
    <location>
        <begin position="183"/>
        <end position="200"/>
    </location>
</feature>
<dbReference type="PANTHER" id="PTHR30188:SF3">
    <property type="entry name" value="ABC TRANSPORTER PERMEASE"/>
    <property type="match status" value="1"/>
</dbReference>
<feature type="compositionally biased region" description="Basic and acidic residues" evidence="1">
    <location>
        <begin position="1"/>
        <end position="15"/>
    </location>
</feature>
<dbReference type="PANTHER" id="PTHR30188">
    <property type="entry name" value="ABC TRANSPORTER PERMEASE PROTEIN-RELATED"/>
    <property type="match status" value="1"/>
</dbReference>
<evidence type="ECO:0000259" key="3">
    <source>
        <dbReference type="PROSITE" id="PS50801"/>
    </source>
</evidence>
<sequence length="389" mass="40615">MDVARTRFEVLRDTEPPGGMGGMGDGNGQSATARWVFTGSWRLTDRLPPAAELIALAGPASPAVALDARGVTTWDSGFAVLLRSLIQQLRADGVQLSLADLPEGIRRLLQLAELGEPPDAAHPAEAGFLKELGLFAIGLGRDLLAFATFIGELVAAAGLALVGKGSFRARDFWGIVQQVGPQALGIVALISFLVGLILAYMGAAQLALFGAQIYIADLVGIGMVREIGALMTGIVIAGRSGAAFAAQLGTMQVNEEIDAYRTAGMAPMRFLVLPRVLALLLMMPLLTIYASVMGILAGLTVAVLVFNLDASAYLHQTVEVLSLTALWVGLIKACVYGVMVAISGCLRGMQCGRSAQSVGEAATSAVVTGILLIVVTASMLTIMFYKLGI</sequence>
<organism evidence="4 5">
    <name type="scientific">Roseateles koreensis</name>
    <dbReference type="NCBI Taxonomy" id="2987526"/>
    <lineage>
        <taxon>Bacteria</taxon>
        <taxon>Pseudomonadati</taxon>
        <taxon>Pseudomonadota</taxon>
        <taxon>Betaproteobacteria</taxon>
        <taxon>Burkholderiales</taxon>
        <taxon>Sphaerotilaceae</taxon>
        <taxon>Roseateles</taxon>
    </lineage>
</organism>
<feature type="region of interest" description="Disordered" evidence="1">
    <location>
        <begin position="1"/>
        <end position="26"/>
    </location>
</feature>
<dbReference type="InterPro" id="IPR036513">
    <property type="entry name" value="STAS_dom_sf"/>
</dbReference>
<proteinExistence type="predicted"/>
<feature type="domain" description="STAS" evidence="3">
    <location>
        <begin position="64"/>
        <end position="114"/>
    </location>
</feature>
<keyword evidence="2" id="KW-0472">Membrane</keyword>
<dbReference type="EMBL" id="JAQQXS010000009">
    <property type="protein sequence ID" value="MDC8785884.1"/>
    <property type="molecule type" value="Genomic_DNA"/>
</dbReference>
<dbReference type="Gene3D" id="3.30.750.24">
    <property type="entry name" value="STAS domain"/>
    <property type="match status" value="1"/>
</dbReference>
<name>A0ABT5KSJ9_9BURK</name>
<comment type="caution">
    <text evidence="4">The sequence shown here is derived from an EMBL/GenBank/DDBJ whole genome shotgun (WGS) entry which is preliminary data.</text>
</comment>
<dbReference type="PROSITE" id="PS50801">
    <property type="entry name" value="STAS"/>
    <property type="match status" value="1"/>
</dbReference>
<evidence type="ECO:0000256" key="1">
    <source>
        <dbReference type="SAM" id="MobiDB-lite"/>
    </source>
</evidence>
<evidence type="ECO:0000313" key="5">
    <source>
        <dbReference type="Proteomes" id="UP001219862"/>
    </source>
</evidence>
<accession>A0ABT5KSJ9</accession>
<dbReference type="Pfam" id="PF01740">
    <property type="entry name" value="STAS"/>
    <property type="match status" value="1"/>
</dbReference>
<feature type="transmembrane region" description="Helical" evidence="2">
    <location>
        <begin position="361"/>
        <end position="385"/>
    </location>
</feature>
<dbReference type="InterPro" id="IPR002645">
    <property type="entry name" value="STAS_dom"/>
</dbReference>
<dbReference type="InterPro" id="IPR030802">
    <property type="entry name" value="Permease_MalE"/>
</dbReference>
<protein>
    <submittedName>
        <fullName evidence="4">ABC transporter permease</fullName>
    </submittedName>
</protein>
<feature type="transmembrane region" description="Helical" evidence="2">
    <location>
        <begin position="143"/>
        <end position="162"/>
    </location>
</feature>